<dbReference type="Proteomes" id="UP000694551">
    <property type="component" value="Unplaced"/>
</dbReference>
<sequence>MSRVPVGKVLLRNVIRHTGAHNKVRPGPGPGDRNVENKGVGEADGRDLLEKAKQNAVGHLQVCFSCVEEIIDLVAEPFCVITLEERSVVTVCLQYMKTTDTFIFSLMSPWKEVRLLLKSNLLSLHLDV</sequence>
<evidence type="ECO:0000313" key="1">
    <source>
        <dbReference type="Ensembl" id="ENSSOCP00000002891.1"/>
    </source>
</evidence>
<reference evidence="1" key="1">
    <citation type="submission" date="2025-08" db="UniProtKB">
        <authorList>
            <consortium name="Ensembl"/>
        </authorList>
    </citation>
    <scope>IDENTIFICATION</scope>
</reference>
<dbReference type="AlphaFoldDB" id="A0A8D0EN12"/>
<name>A0A8D0EN12_STROC</name>
<dbReference type="Ensembl" id="ENSSOCT00000002957.1">
    <property type="protein sequence ID" value="ENSSOCP00000002891.1"/>
    <property type="gene ID" value="ENSSOCG00000002231.1"/>
</dbReference>
<reference evidence="1" key="2">
    <citation type="submission" date="2025-09" db="UniProtKB">
        <authorList>
            <consortium name="Ensembl"/>
        </authorList>
    </citation>
    <scope>IDENTIFICATION</scope>
</reference>
<evidence type="ECO:0000313" key="2">
    <source>
        <dbReference type="Proteomes" id="UP000694551"/>
    </source>
</evidence>
<accession>A0A8D0EN12</accession>
<proteinExistence type="predicted"/>
<keyword evidence="2" id="KW-1185">Reference proteome</keyword>
<protein>
    <submittedName>
        <fullName evidence="1">Uncharacterized protein</fullName>
    </submittedName>
</protein>
<organism evidence="1 2">
    <name type="scientific">Strix occidentalis caurina</name>
    <name type="common">northern spotted owl</name>
    <dbReference type="NCBI Taxonomy" id="311401"/>
    <lineage>
        <taxon>Eukaryota</taxon>
        <taxon>Metazoa</taxon>
        <taxon>Chordata</taxon>
        <taxon>Craniata</taxon>
        <taxon>Vertebrata</taxon>
        <taxon>Euteleostomi</taxon>
        <taxon>Archelosauria</taxon>
        <taxon>Archosauria</taxon>
        <taxon>Dinosauria</taxon>
        <taxon>Saurischia</taxon>
        <taxon>Theropoda</taxon>
        <taxon>Coelurosauria</taxon>
        <taxon>Aves</taxon>
        <taxon>Neognathae</taxon>
        <taxon>Neoaves</taxon>
        <taxon>Telluraves</taxon>
        <taxon>Strigiformes</taxon>
        <taxon>Strigidae</taxon>
        <taxon>Strix</taxon>
    </lineage>
</organism>